<evidence type="ECO:0000313" key="2">
    <source>
        <dbReference type="Proteomes" id="UP001595872"/>
    </source>
</evidence>
<evidence type="ECO:0000313" key="1">
    <source>
        <dbReference type="EMBL" id="MFC4908524.1"/>
    </source>
</evidence>
<sequence>MTASTDLESAPRTDLSSCPMCGTLVREAVPAGEDLLALKPCGCVVEPR</sequence>
<name>A0ABV9TY71_9ACTN</name>
<accession>A0ABV9TY71</accession>
<proteinExistence type="predicted"/>
<dbReference type="EMBL" id="JBHSIT010000004">
    <property type="protein sequence ID" value="MFC4908524.1"/>
    <property type="molecule type" value="Genomic_DNA"/>
</dbReference>
<gene>
    <name evidence="1" type="ORF">ACFPCY_14430</name>
</gene>
<keyword evidence="2" id="KW-1185">Reference proteome</keyword>
<organism evidence="1 2">
    <name type="scientific">Actinomadura gamaensis</name>
    <dbReference type="NCBI Taxonomy" id="1763541"/>
    <lineage>
        <taxon>Bacteria</taxon>
        <taxon>Bacillati</taxon>
        <taxon>Actinomycetota</taxon>
        <taxon>Actinomycetes</taxon>
        <taxon>Streptosporangiales</taxon>
        <taxon>Thermomonosporaceae</taxon>
        <taxon>Actinomadura</taxon>
    </lineage>
</organism>
<dbReference type="Proteomes" id="UP001595872">
    <property type="component" value="Unassembled WGS sequence"/>
</dbReference>
<reference evidence="2" key="1">
    <citation type="journal article" date="2019" name="Int. J. Syst. Evol. Microbiol.">
        <title>The Global Catalogue of Microorganisms (GCM) 10K type strain sequencing project: providing services to taxonomists for standard genome sequencing and annotation.</title>
        <authorList>
            <consortium name="The Broad Institute Genomics Platform"/>
            <consortium name="The Broad Institute Genome Sequencing Center for Infectious Disease"/>
            <person name="Wu L."/>
            <person name="Ma J."/>
        </authorList>
    </citation>
    <scope>NUCLEOTIDE SEQUENCE [LARGE SCALE GENOMIC DNA]</scope>
    <source>
        <strain evidence="2">KLKA75</strain>
    </source>
</reference>
<protein>
    <submittedName>
        <fullName evidence="1">Uncharacterized protein</fullName>
    </submittedName>
</protein>
<dbReference type="RefSeq" id="WP_378255268.1">
    <property type="nucleotide sequence ID" value="NZ_JBHSIT010000004.1"/>
</dbReference>
<comment type="caution">
    <text evidence="1">The sequence shown here is derived from an EMBL/GenBank/DDBJ whole genome shotgun (WGS) entry which is preliminary data.</text>
</comment>